<dbReference type="EMBL" id="VJMF01000002">
    <property type="protein sequence ID" value="TRL38365.1"/>
    <property type="molecule type" value="Genomic_DNA"/>
</dbReference>
<evidence type="ECO:0000313" key="3">
    <source>
        <dbReference type="Proteomes" id="UP000316781"/>
    </source>
</evidence>
<dbReference type="InterPro" id="IPR002716">
    <property type="entry name" value="PIN_dom"/>
</dbReference>
<organism evidence="2 3">
    <name type="scientific">Methylosinus sporium</name>
    <dbReference type="NCBI Taxonomy" id="428"/>
    <lineage>
        <taxon>Bacteria</taxon>
        <taxon>Pseudomonadati</taxon>
        <taxon>Pseudomonadota</taxon>
        <taxon>Alphaproteobacteria</taxon>
        <taxon>Hyphomicrobiales</taxon>
        <taxon>Methylocystaceae</taxon>
        <taxon>Methylosinus</taxon>
    </lineage>
</organism>
<proteinExistence type="predicted"/>
<dbReference type="InterPro" id="IPR029060">
    <property type="entry name" value="PIN-like_dom_sf"/>
</dbReference>
<feature type="domain" description="PIN" evidence="1">
    <location>
        <begin position="151"/>
        <end position="293"/>
    </location>
</feature>
<dbReference type="SUPFAM" id="SSF88723">
    <property type="entry name" value="PIN domain-like"/>
    <property type="match status" value="1"/>
</dbReference>
<dbReference type="AlphaFoldDB" id="A0A549T932"/>
<evidence type="ECO:0000313" key="2">
    <source>
        <dbReference type="EMBL" id="TRL38365.1"/>
    </source>
</evidence>
<dbReference type="RefSeq" id="WP_142861378.1">
    <property type="nucleotide sequence ID" value="NZ_VJMF01000002.1"/>
</dbReference>
<name>A0A549T932_METSR</name>
<sequence length="675" mass="73974">MTNYRLTTPHEAATLIARLFTRDLVCSFDVREEKAFIAGGWLNLGKIELKAEGCSETDLASAVRRGGFEWILPKLETFYNDLCDLITWKNADAKSKAEPKLRKVLTSVAATPVRVGLQSPKFDPQALAAMPFRRSTTVVADTSGTVQGGLDFVARFLHPAARVKVPAIVHMEIINFCHRFLDNRRGARIRSADLLVDHLMSQGGQRVLLRLELHEDTEIERTFLLGDPLRSAFQQDKDPEINDLNLTVAIQSYADRLILETARQHQAQSNHGHKVQLLTSDQGLARMALAEGIMPLFFSAVVPEDLFGKRLTGATLNPFNGGLHEVALTSLVWEFATAFGTVRLTTTDKKDAIVISAIGEGLSWAPYQSHADLLWCDDSNLSARPATSDQIEQRPKSATLKQDGLTTSSVTANKTASSIAVQRFGVGTLFSVVDALAKQGQLSVDAVAQIVSVQSPRTVDEYRRFLISAELIDVEGGVWIATDRLHKLEDALLTQDTAAASSIFAQAPSFALFLKDLGSLSVGQTWKSERFGRAATTYKTLGEVCCLCASIANEGIFPTPTNPSPREFADIALRRFHQLDHGDGLVSTGGWLETLIREDGIHPEIARTLLEIASNEGLLKRSTEGSTTEVRFDEHKLNVLRISSGVPTVETVHLYRGDYLIPGKSSTSLLIESVS</sequence>
<comment type="caution">
    <text evidence="2">The sequence shown here is derived from an EMBL/GenBank/DDBJ whole genome shotgun (WGS) entry which is preliminary data.</text>
</comment>
<accession>A0A549T932</accession>
<dbReference type="Proteomes" id="UP000316781">
    <property type="component" value="Unassembled WGS sequence"/>
</dbReference>
<gene>
    <name evidence="2" type="ORF">FM996_00620</name>
</gene>
<reference evidence="2 3" key="1">
    <citation type="submission" date="2019-07" db="EMBL/GenBank/DDBJ databases">
        <title>Ln-dependent methylotrophs.</title>
        <authorList>
            <person name="Tani A."/>
        </authorList>
    </citation>
    <scope>NUCLEOTIDE SEQUENCE [LARGE SCALE GENOMIC DNA]</scope>
    <source>
        <strain evidence="2 3">SM89A</strain>
    </source>
</reference>
<evidence type="ECO:0000259" key="1">
    <source>
        <dbReference type="Pfam" id="PF13638"/>
    </source>
</evidence>
<protein>
    <recommendedName>
        <fullName evidence="1">PIN domain-containing protein</fullName>
    </recommendedName>
</protein>
<dbReference type="Pfam" id="PF13638">
    <property type="entry name" value="PIN_4"/>
    <property type="match status" value="1"/>
</dbReference>